<keyword evidence="5" id="KW-0393">Immunoglobulin domain</keyword>
<evidence type="ECO:0000256" key="6">
    <source>
        <dbReference type="SAM" id="Phobius"/>
    </source>
</evidence>
<dbReference type="SMART" id="SM00408">
    <property type="entry name" value="IGc2"/>
    <property type="match status" value="4"/>
</dbReference>
<dbReference type="PROSITE" id="PS50835">
    <property type="entry name" value="IG_LIKE"/>
    <property type="match status" value="4"/>
</dbReference>
<feature type="domain" description="Ig-like" evidence="7">
    <location>
        <begin position="182"/>
        <end position="249"/>
    </location>
</feature>
<feature type="domain" description="Fibronectin type-III" evidence="8">
    <location>
        <begin position="528"/>
        <end position="627"/>
    </location>
</feature>
<feature type="domain" description="Ig-like" evidence="7">
    <location>
        <begin position="88"/>
        <end position="173"/>
    </location>
</feature>
<dbReference type="GO" id="GO:0005886">
    <property type="term" value="C:plasma membrane"/>
    <property type="evidence" value="ECO:0007669"/>
    <property type="project" value="TreeGrafter"/>
</dbReference>
<feature type="domain" description="Ig-like" evidence="7">
    <location>
        <begin position="3"/>
        <end position="83"/>
    </location>
</feature>
<organism evidence="9 10">
    <name type="scientific">Magallana gigas</name>
    <name type="common">Pacific oyster</name>
    <name type="synonym">Crassostrea gigas</name>
    <dbReference type="NCBI Taxonomy" id="29159"/>
    <lineage>
        <taxon>Eukaryota</taxon>
        <taxon>Metazoa</taxon>
        <taxon>Spiralia</taxon>
        <taxon>Lophotrochozoa</taxon>
        <taxon>Mollusca</taxon>
        <taxon>Bivalvia</taxon>
        <taxon>Autobranchia</taxon>
        <taxon>Pteriomorphia</taxon>
        <taxon>Ostreida</taxon>
        <taxon>Ostreoidea</taxon>
        <taxon>Ostreidae</taxon>
        <taxon>Magallana</taxon>
    </lineage>
</organism>
<feature type="transmembrane region" description="Helical" evidence="6">
    <location>
        <begin position="634"/>
        <end position="656"/>
    </location>
</feature>
<reference evidence="9" key="1">
    <citation type="submission" date="2022-08" db="UniProtKB">
        <authorList>
            <consortium name="EnsemblMetazoa"/>
        </authorList>
    </citation>
    <scope>IDENTIFICATION</scope>
    <source>
        <strain evidence="9">05x7-T-G4-1.051#20</strain>
    </source>
</reference>
<feature type="domain" description="Ig-like" evidence="7">
    <location>
        <begin position="257"/>
        <end position="340"/>
    </location>
</feature>
<dbReference type="SUPFAM" id="SSF49265">
    <property type="entry name" value="Fibronectin type III"/>
    <property type="match status" value="1"/>
</dbReference>
<evidence type="ECO:0000313" key="10">
    <source>
        <dbReference type="Proteomes" id="UP000005408"/>
    </source>
</evidence>
<keyword evidence="3" id="KW-1015">Disulfide bond</keyword>
<evidence type="ECO:0000259" key="8">
    <source>
        <dbReference type="PROSITE" id="PS50853"/>
    </source>
</evidence>
<dbReference type="PANTHER" id="PTHR11640">
    <property type="entry name" value="NEPHRIN"/>
    <property type="match status" value="1"/>
</dbReference>
<sequence>MSPSDNPLTFREGIQMEVRCVVNGDAVPAPDITWYLGSTDITSIAGTYTTSITLTGNRTDNNKTLQCRATNNNKPPKTARTVLNVEYPASVITMNQQYTKEGTNLSVTCLATPGNPSYTIFYWTKIDNQGFTQNGTTLQLPNIQRTSSGTYRCTAENIYRNGEKGSDNPPTVIALSRQYIIEGRNLSINCQATPGNPSSTTFYWTNNQGFRQNGATLQLYIIQKTNSGTYRCTAENNYGDGEKGTNSLSMVVDVQYPPFVNLLSKQNILEGRNLSVTCQAIPGNPRFTTFYWTKADRFRRNGATLQLPDIQRNSSGTYICTAENSYNNGKKGTHSQPMVVNVLYQPRVESKPFKLVNDSEEVILTRNIYSNPLSNVSWFNSTELLKTDTSVITASFSIKRATCADTKNYTLVATNGVGNTVSAFVGLIVNCKPMSDKTNITLGVTWATGIEFSSTIIAYPEPLYELQYENGTTTTQIMSYITRNAVNNFTVCFRQREIDQSSFGLYYLRMSNIFGESTVIVHVIEQRRPDYPRKLEVICEETKARVQWISSFNGGAPQYFTVITLNSQDGTVLSYRLLDKGENEIHSTYITNLQPSVTYWFSVSAKNSHGSSSSNVTSCKTMHVKETASSQTGAVAGSVVGALMFVTIVIISVICAHRQYTCIIGNMDVKVDTQKDESNYTSIKEQQDHTQRDMYDKLTPDEKYNQYEAIMQTDNRGNNEELYEQLQEKESIAKEGNSDNQNIPLKTRDSCDEKFVAQYAEEYMNTSFLK</sequence>
<dbReference type="AlphaFoldDB" id="A0A8W8LB15"/>
<dbReference type="InterPro" id="IPR036179">
    <property type="entry name" value="Ig-like_dom_sf"/>
</dbReference>
<evidence type="ECO:0000259" key="7">
    <source>
        <dbReference type="PROSITE" id="PS50835"/>
    </source>
</evidence>
<evidence type="ECO:0000256" key="2">
    <source>
        <dbReference type="ARBA" id="ARBA00023136"/>
    </source>
</evidence>
<dbReference type="SMART" id="SM00409">
    <property type="entry name" value="IG"/>
    <property type="match status" value="5"/>
</dbReference>
<evidence type="ECO:0000256" key="1">
    <source>
        <dbReference type="ARBA" id="ARBA00004479"/>
    </source>
</evidence>
<comment type="subcellular location">
    <subcellularLocation>
        <location evidence="1">Membrane</location>
        <topology evidence="1">Single-pass type I membrane protein</topology>
    </subcellularLocation>
</comment>
<dbReference type="InterPro" id="IPR003599">
    <property type="entry name" value="Ig_sub"/>
</dbReference>
<dbReference type="GO" id="GO:0005911">
    <property type="term" value="C:cell-cell junction"/>
    <property type="evidence" value="ECO:0007669"/>
    <property type="project" value="TreeGrafter"/>
</dbReference>
<protein>
    <submittedName>
        <fullName evidence="9">Uncharacterized protein</fullName>
    </submittedName>
</protein>
<dbReference type="CDD" id="cd00063">
    <property type="entry name" value="FN3"/>
    <property type="match status" value="1"/>
</dbReference>
<dbReference type="PROSITE" id="PS50853">
    <property type="entry name" value="FN3"/>
    <property type="match status" value="1"/>
</dbReference>
<evidence type="ECO:0000256" key="4">
    <source>
        <dbReference type="ARBA" id="ARBA00023180"/>
    </source>
</evidence>
<keyword evidence="2 6" id="KW-0472">Membrane</keyword>
<dbReference type="InterPro" id="IPR051275">
    <property type="entry name" value="Cell_adhesion_signaling"/>
</dbReference>
<accession>A0A8W8LB15</accession>
<dbReference type="InterPro" id="IPR003598">
    <property type="entry name" value="Ig_sub2"/>
</dbReference>
<evidence type="ECO:0000256" key="5">
    <source>
        <dbReference type="ARBA" id="ARBA00023319"/>
    </source>
</evidence>
<dbReference type="GO" id="GO:0098609">
    <property type="term" value="P:cell-cell adhesion"/>
    <property type="evidence" value="ECO:0007669"/>
    <property type="project" value="TreeGrafter"/>
</dbReference>
<keyword evidence="6" id="KW-0812">Transmembrane</keyword>
<dbReference type="InterPro" id="IPR003961">
    <property type="entry name" value="FN3_dom"/>
</dbReference>
<dbReference type="SUPFAM" id="SSF48726">
    <property type="entry name" value="Immunoglobulin"/>
    <property type="match status" value="5"/>
</dbReference>
<keyword evidence="4" id="KW-0325">Glycoprotein</keyword>
<dbReference type="Pfam" id="PF13927">
    <property type="entry name" value="Ig_3"/>
    <property type="match status" value="3"/>
</dbReference>
<proteinExistence type="predicted"/>
<dbReference type="InterPro" id="IPR036116">
    <property type="entry name" value="FN3_sf"/>
</dbReference>
<evidence type="ECO:0000313" key="9">
    <source>
        <dbReference type="EnsemblMetazoa" id="G27456.1:cds"/>
    </source>
</evidence>
<dbReference type="Proteomes" id="UP000005408">
    <property type="component" value="Unassembled WGS sequence"/>
</dbReference>
<dbReference type="SMART" id="SM00060">
    <property type="entry name" value="FN3"/>
    <property type="match status" value="1"/>
</dbReference>
<dbReference type="EnsemblMetazoa" id="G27456.1">
    <property type="protein sequence ID" value="G27456.1:cds"/>
    <property type="gene ID" value="G27456"/>
</dbReference>
<dbReference type="InterPro" id="IPR013783">
    <property type="entry name" value="Ig-like_fold"/>
</dbReference>
<keyword evidence="6" id="KW-1133">Transmembrane helix</keyword>
<dbReference type="GO" id="GO:0050839">
    <property type="term" value="F:cell adhesion molecule binding"/>
    <property type="evidence" value="ECO:0007669"/>
    <property type="project" value="TreeGrafter"/>
</dbReference>
<keyword evidence="10" id="KW-1185">Reference proteome</keyword>
<dbReference type="Gene3D" id="2.60.40.10">
    <property type="entry name" value="Immunoglobulins"/>
    <property type="match status" value="6"/>
</dbReference>
<name>A0A8W8LB15_MAGGI</name>
<evidence type="ECO:0000256" key="3">
    <source>
        <dbReference type="ARBA" id="ARBA00023157"/>
    </source>
</evidence>
<dbReference type="InterPro" id="IPR007110">
    <property type="entry name" value="Ig-like_dom"/>
</dbReference>